<dbReference type="PROSITE" id="PS50110">
    <property type="entry name" value="RESPONSE_REGULATORY"/>
    <property type="match status" value="1"/>
</dbReference>
<dbReference type="CDD" id="cd00146">
    <property type="entry name" value="PKD"/>
    <property type="match status" value="1"/>
</dbReference>
<evidence type="ECO:0000256" key="9">
    <source>
        <dbReference type="ARBA" id="ARBA00023015"/>
    </source>
</evidence>
<dbReference type="InterPro" id="IPR011006">
    <property type="entry name" value="CheY-like_superfamily"/>
</dbReference>
<dbReference type="Gene3D" id="2.60.40.10">
    <property type="entry name" value="Immunoglobulins"/>
    <property type="match status" value="1"/>
</dbReference>
<keyword evidence="3 11" id="KW-0597">Phosphoprotein</keyword>
<dbReference type="Proteomes" id="UP000316778">
    <property type="component" value="Unassembled WGS sequence"/>
</dbReference>
<evidence type="ECO:0000256" key="5">
    <source>
        <dbReference type="ARBA" id="ARBA00022741"/>
    </source>
</evidence>
<dbReference type="InterPro" id="IPR005467">
    <property type="entry name" value="His_kinase_dom"/>
</dbReference>
<dbReference type="InterPro" id="IPR036097">
    <property type="entry name" value="HisK_dim/P_sf"/>
</dbReference>
<keyword evidence="4" id="KW-0808">Transferase</keyword>
<dbReference type="Gene3D" id="1.10.287.130">
    <property type="match status" value="1"/>
</dbReference>
<comment type="catalytic activity">
    <reaction evidence="1">
        <text>ATP + protein L-histidine = ADP + protein N-phospho-L-histidine.</text>
        <dbReference type="EC" id="2.7.13.3"/>
    </reaction>
</comment>
<accession>A0A562T612</accession>
<dbReference type="SMART" id="SM00342">
    <property type="entry name" value="HTH_ARAC"/>
    <property type="match status" value="1"/>
</dbReference>
<keyword evidence="9" id="KW-0805">Transcription regulation</keyword>
<feature type="modified residue" description="4-aspartylphosphate" evidence="11">
    <location>
        <position position="1136"/>
    </location>
</feature>
<dbReference type="Gene3D" id="3.40.50.2300">
    <property type="match status" value="1"/>
</dbReference>
<dbReference type="PANTHER" id="PTHR43547:SF2">
    <property type="entry name" value="HYBRID SIGNAL TRANSDUCTION HISTIDINE KINASE C"/>
    <property type="match status" value="1"/>
</dbReference>
<evidence type="ECO:0000256" key="4">
    <source>
        <dbReference type="ARBA" id="ARBA00022679"/>
    </source>
</evidence>
<evidence type="ECO:0000256" key="7">
    <source>
        <dbReference type="ARBA" id="ARBA00022840"/>
    </source>
</evidence>
<feature type="domain" description="HTH araC/xylS-type" evidence="13">
    <location>
        <begin position="1235"/>
        <end position="1334"/>
    </location>
</feature>
<dbReference type="SMART" id="SM00448">
    <property type="entry name" value="REC"/>
    <property type="match status" value="1"/>
</dbReference>
<dbReference type="InterPro" id="IPR009057">
    <property type="entry name" value="Homeodomain-like_sf"/>
</dbReference>
<keyword evidence="10" id="KW-0804">Transcription</keyword>
<feature type="chain" id="PRO_5021958161" description="histidine kinase" evidence="12">
    <location>
        <begin position="25"/>
        <end position="1348"/>
    </location>
</feature>
<dbReference type="GO" id="GO:0043565">
    <property type="term" value="F:sequence-specific DNA binding"/>
    <property type="evidence" value="ECO:0007669"/>
    <property type="project" value="InterPro"/>
</dbReference>
<keyword evidence="17" id="KW-1185">Reference proteome</keyword>
<evidence type="ECO:0000259" key="15">
    <source>
        <dbReference type="PROSITE" id="PS50110"/>
    </source>
</evidence>
<name>A0A562T612_CHIJA</name>
<evidence type="ECO:0000256" key="12">
    <source>
        <dbReference type="SAM" id="SignalP"/>
    </source>
</evidence>
<dbReference type="InterPro" id="IPR013783">
    <property type="entry name" value="Ig-like_fold"/>
</dbReference>
<dbReference type="SUPFAM" id="SSF47384">
    <property type="entry name" value="Homodimeric domain of signal transducing histidine kinase"/>
    <property type="match status" value="1"/>
</dbReference>
<dbReference type="InterPro" id="IPR004358">
    <property type="entry name" value="Sig_transdc_His_kin-like_C"/>
</dbReference>
<proteinExistence type="predicted"/>
<evidence type="ECO:0000256" key="2">
    <source>
        <dbReference type="ARBA" id="ARBA00012438"/>
    </source>
</evidence>
<dbReference type="Pfam" id="PF02518">
    <property type="entry name" value="HATPase_c"/>
    <property type="match status" value="1"/>
</dbReference>
<dbReference type="SUPFAM" id="SSF63829">
    <property type="entry name" value="Calcium-dependent phosphotriesterase"/>
    <property type="match status" value="2"/>
</dbReference>
<feature type="domain" description="Response regulatory" evidence="15">
    <location>
        <begin position="1088"/>
        <end position="1203"/>
    </location>
</feature>
<sequence length="1348" mass="151667">MELWRNRMLLLLLSVTLMMNRLPAADHPVRYLGIENGLSNNAVINIYQDRKGFMWFGTYDGLNRYDGYRFKVYRNRVGDSTSLVDNGIYTIEGDGQHRLWIGGRKGASVFDPATERFSAARYMPAGSTASRPVSGNIHVIKAGRDGMVLIGTENSGLLLFEGNIHTGRQIPLQEGGRASTDYEVTGIDLAADGRSAWVAVQGRGLCWYDAAAKTLRILNGTPGKVNCLKAGAGGQLWLGTDEGLFRYDPRSNTFSPDYMPEHCNVVALCIDRQGALWIGSDGNGLLVLYPGREKASPFPAPGSRQQLSSNAVYSLYEDREGRKWIGTLRGGINIIDPRPQPFELHAFHDDSIFGSINNFIFSFCEDKTGNIWVGTDGGGLKYWNREQNTYTRYTRNRKVPGSLSSNFITSILCDAQGDIWLSTWFGGVNRFHKAGGAFERFPCFNPYTGATENNVWLVYEDAARTLWASTTNNGTLYTFNRAAGRFELFDNAIANVQCLAEDSRGRLWGGNYHALIQIDRQYKQHRFFDIGYTVRSIHEDRQGRLWVGTDGGGLLLFNTETGAATRFTDTDGLPSNTILRILEDDKGRLWLSTYNGLSRFDPAGPSFRNFSQSDGLQSNQFAYNAALKLRSGELMFGGIKGFNIFYPDSLYEREEVPPVLLTGLKINNAPIRPDTQYVRIPYNEAVLSLDFVALEYSSPDKISYAYYLEGWDKDWNYVGELRNANYTRLQEGSYTFKIKAANAGGTWGPEVRALRITVLPPWYRAWWAWLLYTACAAAGIYFYISYKARQERLKYEIKLAHLENEKEKELNERRLTFFTNISHEFRTPLTLIINPLKERLQNREADGSEKELNVVYRNARRLLSLVDQLLLFRKADTEGDRLQVTALNLVELCREVYLCFSQQARARNITYRFSAGSEQVTLYADHEKLEIALFNLLSNAFKFTPDGGAILFALQETGASVNICISDSGCGIPEGMGDRVFEKFRRANAQEHKKTGFGIGLYLVKHFIESHQGSIAYRSGANEGTTFLIRLQKGKAHLPGAHLAPGPAGRSGILEELAEGAAIAPQKGKKALPDPPVAAPELLTEKRSILLIDDNAEIREYLQQLFAAQFILYEADNARDGFALVQKHLPDLVISDIQMEGMDGVELCARIKQTDSLSHIPVILLTSASSADTQIKGLAEGADDYITKPFEKELLLAKVDNILKNRYLLRQYFLDQITLKHTSIKVPAEYRDFLDRCIRIVETNLGNEDFSIKTFALAIGMSHSSLYKKVKSISGQTVNAFIRSIRLRKAAVLMLREHYTINQAAQQVGINDIKYFREQFCKLFGMNPSEYIKKYRHSFNGDLNVIKI</sequence>
<evidence type="ECO:0000256" key="10">
    <source>
        <dbReference type="ARBA" id="ARBA00023163"/>
    </source>
</evidence>
<reference evidence="16 17" key="1">
    <citation type="journal article" date="2013" name="Stand. Genomic Sci.">
        <title>Genomic Encyclopedia of Type Strains, Phase I: The one thousand microbial genomes (KMG-I) project.</title>
        <authorList>
            <person name="Kyrpides N.C."/>
            <person name="Woyke T."/>
            <person name="Eisen J.A."/>
            <person name="Garrity G."/>
            <person name="Lilburn T.G."/>
            <person name="Beck B.J."/>
            <person name="Whitman W.B."/>
            <person name="Hugenholtz P."/>
            <person name="Klenk H.P."/>
        </authorList>
    </citation>
    <scope>NUCLEOTIDE SEQUENCE [LARGE SCALE GENOMIC DNA]</scope>
    <source>
        <strain evidence="16 17">DSM 13484</strain>
    </source>
</reference>
<evidence type="ECO:0000259" key="13">
    <source>
        <dbReference type="PROSITE" id="PS01124"/>
    </source>
</evidence>
<dbReference type="SUPFAM" id="SSF52172">
    <property type="entry name" value="CheY-like"/>
    <property type="match status" value="1"/>
</dbReference>
<dbReference type="EMBL" id="VLLG01000003">
    <property type="protein sequence ID" value="TWI88979.1"/>
    <property type="molecule type" value="Genomic_DNA"/>
</dbReference>
<dbReference type="PROSITE" id="PS01124">
    <property type="entry name" value="HTH_ARAC_FAMILY_2"/>
    <property type="match status" value="1"/>
</dbReference>
<dbReference type="CDD" id="cd00082">
    <property type="entry name" value="HisKA"/>
    <property type="match status" value="1"/>
</dbReference>
<evidence type="ECO:0000259" key="14">
    <source>
        <dbReference type="PROSITE" id="PS50109"/>
    </source>
</evidence>
<dbReference type="GO" id="GO:0003700">
    <property type="term" value="F:DNA-binding transcription factor activity"/>
    <property type="evidence" value="ECO:0007669"/>
    <property type="project" value="InterPro"/>
</dbReference>
<keyword evidence="6 16" id="KW-0418">Kinase</keyword>
<keyword evidence="7" id="KW-0067">ATP-binding</keyword>
<dbReference type="InterPro" id="IPR001789">
    <property type="entry name" value="Sig_transdc_resp-reg_receiver"/>
</dbReference>
<dbReference type="SMART" id="SM00387">
    <property type="entry name" value="HATPase_c"/>
    <property type="match status" value="1"/>
</dbReference>
<evidence type="ECO:0000313" key="17">
    <source>
        <dbReference type="Proteomes" id="UP000316778"/>
    </source>
</evidence>
<dbReference type="Pfam" id="PF07494">
    <property type="entry name" value="Reg_prop"/>
    <property type="match status" value="7"/>
</dbReference>
<dbReference type="InterPro" id="IPR015943">
    <property type="entry name" value="WD40/YVTN_repeat-like_dom_sf"/>
</dbReference>
<dbReference type="Pfam" id="PF00072">
    <property type="entry name" value="Response_reg"/>
    <property type="match status" value="1"/>
</dbReference>
<feature type="signal peptide" evidence="12">
    <location>
        <begin position="1"/>
        <end position="24"/>
    </location>
</feature>
<dbReference type="Pfam" id="PF07495">
    <property type="entry name" value="Y_Y_Y"/>
    <property type="match status" value="1"/>
</dbReference>
<dbReference type="SUPFAM" id="SSF55874">
    <property type="entry name" value="ATPase domain of HSP90 chaperone/DNA topoisomerase II/histidine kinase"/>
    <property type="match status" value="1"/>
</dbReference>
<dbReference type="Gene3D" id="2.130.10.10">
    <property type="entry name" value="YVTN repeat-like/Quinoprotein amine dehydrogenase"/>
    <property type="match status" value="2"/>
</dbReference>
<evidence type="ECO:0000256" key="6">
    <source>
        <dbReference type="ARBA" id="ARBA00022777"/>
    </source>
</evidence>
<dbReference type="InterPro" id="IPR003594">
    <property type="entry name" value="HATPase_dom"/>
</dbReference>
<protein>
    <recommendedName>
        <fullName evidence="2">histidine kinase</fullName>
        <ecNumber evidence="2">2.7.13.3</ecNumber>
    </recommendedName>
</protein>
<dbReference type="Gene3D" id="1.10.10.60">
    <property type="entry name" value="Homeodomain-like"/>
    <property type="match status" value="1"/>
</dbReference>
<dbReference type="Gene3D" id="3.30.565.10">
    <property type="entry name" value="Histidine kinase-like ATPase, C-terminal domain"/>
    <property type="match status" value="1"/>
</dbReference>
<dbReference type="GO" id="GO:0005524">
    <property type="term" value="F:ATP binding"/>
    <property type="evidence" value="ECO:0007669"/>
    <property type="project" value="UniProtKB-KW"/>
</dbReference>
<dbReference type="PANTHER" id="PTHR43547">
    <property type="entry name" value="TWO-COMPONENT HISTIDINE KINASE"/>
    <property type="match status" value="1"/>
</dbReference>
<dbReference type="PRINTS" id="PR00344">
    <property type="entry name" value="BCTRLSENSOR"/>
</dbReference>
<evidence type="ECO:0000256" key="8">
    <source>
        <dbReference type="ARBA" id="ARBA00023012"/>
    </source>
</evidence>
<dbReference type="FunFam" id="3.30.565.10:FF:000037">
    <property type="entry name" value="Hybrid sensor histidine kinase/response regulator"/>
    <property type="match status" value="1"/>
</dbReference>
<gene>
    <name evidence="16" type="ORF">LX66_3072</name>
</gene>
<evidence type="ECO:0000256" key="3">
    <source>
        <dbReference type="ARBA" id="ARBA00022553"/>
    </source>
</evidence>
<keyword evidence="8" id="KW-0902">Two-component regulatory system</keyword>
<dbReference type="InterPro" id="IPR011110">
    <property type="entry name" value="Reg_prop"/>
</dbReference>
<dbReference type="PROSITE" id="PS50109">
    <property type="entry name" value="HIS_KIN"/>
    <property type="match status" value="1"/>
</dbReference>
<dbReference type="InterPro" id="IPR036890">
    <property type="entry name" value="HATPase_C_sf"/>
</dbReference>
<evidence type="ECO:0000313" key="16">
    <source>
        <dbReference type="EMBL" id="TWI88979.1"/>
    </source>
</evidence>
<evidence type="ECO:0000256" key="1">
    <source>
        <dbReference type="ARBA" id="ARBA00000085"/>
    </source>
</evidence>
<dbReference type="SMART" id="SM00388">
    <property type="entry name" value="HisKA"/>
    <property type="match status" value="1"/>
</dbReference>
<dbReference type="SUPFAM" id="SSF46689">
    <property type="entry name" value="Homeodomain-like"/>
    <property type="match status" value="1"/>
</dbReference>
<dbReference type="GO" id="GO:0000155">
    <property type="term" value="F:phosphorelay sensor kinase activity"/>
    <property type="evidence" value="ECO:0007669"/>
    <property type="project" value="InterPro"/>
</dbReference>
<dbReference type="InterPro" id="IPR018060">
    <property type="entry name" value="HTH_AraC"/>
</dbReference>
<dbReference type="Pfam" id="PF12833">
    <property type="entry name" value="HTH_18"/>
    <property type="match status" value="1"/>
</dbReference>
<comment type="caution">
    <text evidence="16">The sequence shown here is derived from an EMBL/GenBank/DDBJ whole genome shotgun (WGS) entry which is preliminary data.</text>
</comment>
<dbReference type="InterPro" id="IPR003661">
    <property type="entry name" value="HisK_dim/P_dom"/>
</dbReference>
<dbReference type="InterPro" id="IPR011123">
    <property type="entry name" value="Y_Y_Y"/>
</dbReference>
<keyword evidence="5" id="KW-0547">Nucleotide-binding</keyword>
<dbReference type="Pfam" id="PF00512">
    <property type="entry name" value="HisKA"/>
    <property type="match status" value="1"/>
</dbReference>
<evidence type="ECO:0000256" key="11">
    <source>
        <dbReference type="PROSITE-ProRule" id="PRU00169"/>
    </source>
</evidence>
<keyword evidence="12" id="KW-0732">Signal</keyword>
<feature type="domain" description="Histidine kinase" evidence="14">
    <location>
        <begin position="820"/>
        <end position="1035"/>
    </location>
</feature>
<dbReference type="RefSeq" id="WP_244620411.1">
    <property type="nucleotide sequence ID" value="NZ_BAAAFY010000001.1"/>
</dbReference>
<organism evidence="16 17">
    <name type="scientific">Chitinophaga japonensis</name>
    <name type="common">Flexibacter japonensis</name>
    <dbReference type="NCBI Taxonomy" id="104662"/>
    <lineage>
        <taxon>Bacteria</taxon>
        <taxon>Pseudomonadati</taxon>
        <taxon>Bacteroidota</taxon>
        <taxon>Chitinophagia</taxon>
        <taxon>Chitinophagales</taxon>
        <taxon>Chitinophagaceae</taxon>
        <taxon>Chitinophaga</taxon>
    </lineage>
</organism>
<dbReference type="EC" id="2.7.13.3" evidence="2"/>